<sequence>MRISSLLSALCAISMASATPKTVEVSIQPIEAAAKPAPLAEIAFDLASSGEPSIESYDAPDLPEDTKTVRIGLYDSKAKAWTSGTTVASVENFSKGYSPHIILSVDAQGQVVSAALKGVRIDAGQTRDFGPKAMVIGATKGTQPQLNKPIALSAEGKKLPDEPEKSFLQKYWWAIAIGAVVLLGGAGGEK</sequence>
<dbReference type="Pfam" id="PF21203">
    <property type="entry name" value="ECM10"/>
    <property type="match status" value="1"/>
</dbReference>
<evidence type="ECO:0000313" key="3">
    <source>
        <dbReference type="Proteomes" id="UP000039046"/>
    </source>
</evidence>
<dbReference type="HOGENOM" id="CLU_071095_1_0_1"/>
<dbReference type="Proteomes" id="UP000039046">
    <property type="component" value="Unassembled WGS sequence"/>
</dbReference>
<feature type="signal peptide" evidence="1">
    <location>
        <begin position="1"/>
        <end position="18"/>
    </location>
</feature>
<proteinExistence type="predicted"/>
<dbReference type="AlphaFoldDB" id="A0A0A1TBX0"/>
<dbReference type="STRING" id="1531966.A0A0A1TBX0"/>
<feature type="chain" id="PRO_5001979513" description="Cyclin-dependent protein kinase regulator pho80" evidence="1">
    <location>
        <begin position="19"/>
        <end position="190"/>
    </location>
</feature>
<dbReference type="OrthoDB" id="1894652at2759"/>
<organism evidence="2 3">
    <name type="scientific">[Torrubiella] hemipterigena</name>
    <dbReference type="NCBI Taxonomy" id="1531966"/>
    <lineage>
        <taxon>Eukaryota</taxon>
        <taxon>Fungi</taxon>
        <taxon>Dikarya</taxon>
        <taxon>Ascomycota</taxon>
        <taxon>Pezizomycotina</taxon>
        <taxon>Sordariomycetes</taxon>
        <taxon>Hypocreomycetidae</taxon>
        <taxon>Hypocreales</taxon>
        <taxon>Clavicipitaceae</taxon>
        <taxon>Clavicipitaceae incertae sedis</taxon>
        <taxon>'Torrubiella' clade</taxon>
    </lineage>
</organism>
<dbReference type="PANTHER" id="PTHR39219:SF1">
    <property type="entry name" value="ER MEMBRANE PROTEIN COMPLEX SUBUNIT 10"/>
    <property type="match status" value="1"/>
</dbReference>
<gene>
    <name evidence="2" type="ORF">VHEMI03797</name>
</gene>
<evidence type="ECO:0000313" key="2">
    <source>
        <dbReference type="EMBL" id="CEJ85519.1"/>
    </source>
</evidence>
<evidence type="ECO:0000256" key="1">
    <source>
        <dbReference type="SAM" id="SignalP"/>
    </source>
</evidence>
<protein>
    <recommendedName>
        <fullName evidence="4">Cyclin-dependent protein kinase regulator pho80</fullName>
    </recommendedName>
</protein>
<evidence type="ECO:0008006" key="4">
    <source>
        <dbReference type="Google" id="ProtNLM"/>
    </source>
</evidence>
<reference evidence="2 3" key="1">
    <citation type="journal article" date="2015" name="Genome Announc.">
        <title>Draft Genome Sequence and Gene Annotation of the Entomopathogenic Fungus Verticillium hemipterigenum.</title>
        <authorList>
            <person name="Horn F."/>
            <person name="Habel A."/>
            <person name="Scharf D.H."/>
            <person name="Dworschak J."/>
            <person name="Brakhage A.A."/>
            <person name="Guthke R."/>
            <person name="Hertweck C."/>
            <person name="Linde J."/>
        </authorList>
    </citation>
    <scope>NUCLEOTIDE SEQUENCE [LARGE SCALE GENOMIC DNA]</scope>
</reference>
<keyword evidence="1" id="KW-0732">Signal</keyword>
<keyword evidence="3" id="KW-1185">Reference proteome</keyword>
<dbReference type="EMBL" id="CDHN01000002">
    <property type="protein sequence ID" value="CEJ85519.1"/>
    <property type="molecule type" value="Genomic_DNA"/>
</dbReference>
<accession>A0A0A1TBX0</accession>
<name>A0A0A1TBX0_9HYPO</name>
<dbReference type="PANTHER" id="PTHR39219">
    <property type="entry name" value="ER MEMBRANE PROTEIN COMPLEX SUBUNIT 10"/>
    <property type="match status" value="1"/>
</dbReference>